<sequence length="280" mass="31470">MQVIQSLQEMQGLAIEMRGKGKLLGLVPTMGALHEGHLSLIDICREKADVTIVSIFLNPTQFGPNEDLDSYPQPLEEDLEACKARGADIVFAPARGEVYPKDYSTYINEELYSRGMCGTSRPGHFRGVTTVVAILFNICRPDVAVFGQKDGQQVAIIRKMVRDLHFPVEIVTGPTVREPDGLAMSSRNRYLDSVLRRESIKLYNALMEGKKLVDKGFLNVNRITAEVTHYLSQTHLIRIIYIEVVDKETMLPEQEIRPGKSMLAAAIWLDQTRLIDNLEL</sequence>
<evidence type="ECO:0000256" key="3">
    <source>
        <dbReference type="ARBA" id="ARBA00022598"/>
    </source>
</evidence>
<organism evidence="9 10">
    <name type="scientific">Rubellicoccus peritrichatus</name>
    <dbReference type="NCBI Taxonomy" id="3080537"/>
    <lineage>
        <taxon>Bacteria</taxon>
        <taxon>Pseudomonadati</taxon>
        <taxon>Verrucomicrobiota</taxon>
        <taxon>Opitutia</taxon>
        <taxon>Puniceicoccales</taxon>
        <taxon>Cerasicoccaceae</taxon>
        <taxon>Rubellicoccus</taxon>
    </lineage>
</organism>
<dbReference type="Proteomes" id="UP001304300">
    <property type="component" value="Chromosome"/>
</dbReference>
<dbReference type="HAMAP" id="MF_00158">
    <property type="entry name" value="PanC"/>
    <property type="match status" value="1"/>
</dbReference>
<feature type="binding site" evidence="8">
    <location>
        <position position="176"/>
    </location>
    <ligand>
        <name>ATP</name>
        <dbReference type="ChEBI" id="CHEBI:30616"/>
    </ligand>
</feature>
<comment type="function">
    <text evidence="8">Catalyzes the condensation of pantoate with beta-alanine in an ATP-dependent reaction via a pantoyl-adenylate intermediate.</text>
</comment>
<proteinExistence type="inferred from homology"/>
<evidence type="ECO:0000256" key="8">
    <source>
        <dbReference type="HAMAP-Rule" id="MF_00158"/>
    </source>
</evidence>
<dbReference type="AlphaFoldDB" id="A0AAQ3LBU0"/>
<dbReference type="Gene3D" id="3.30.1300.10">
    <property type="entry name" value="Pantoate-beta-alanine ligase, C-terminal domain"/>
    <property type="match status" value="1"/>
</dbReference>
<comment type="pathway">
    <text evidence="1 8">Cofactor biosynthesis; (R)-pantothenate biosynthesis; (R)-pantothenate from (R)-pantoate and beta-alanine: step 1/1.</text>
</comment>
<dbReference type="EMBL" id="CP136920">
    <property type="protein sequence ID" value="WOO42521.1"/>
    <property type="molecule type" value="Genomic_DNA"/>
</dbReference>
<evidence type="ECO:0000256" key="1">
    <source>
        <dbReference type="ARBA" id="ARBA00004990"/>
    </source>
</evidence>
<gene>
    <name evidence="8 9" type="primary">panC</name>
    <name evidence="9" type="ORF">RZN69_05420</name>
</gene>
<feature type="binding site" evidence="8">
    <location>
        <position position="61"/>
    </location>
    <ligand>
        <name>beta-alanine</name>
        <dbReference type="ChEBI" id="CHEBI:57966"/>
    </ligand>
</feature>
<dbReference type="KEGG" id="puo:RZN69_05420"/>
<evidence type="ECO:0000256" key="6">
    <source>
        <dbReference type="ARBA" id="ARBA00022840"/>
    </source>
</evidence>
<name>A0AAQ3LBU0_9BACT</name>
<reference evidence="9 10" key="1">
    <citation type="submission" date="2023-10" db="EMBL/GenBank/DDBJ databases">
        <title>Rubellicoccus peritrichatus gen. nov., sp. nov., isolated from an algae of coral reef tank.</title>
        <authorList>
            <person name="Luo J."/>
        </authorList>
    </citation>
    <scope>NUCLEOTIDE SEQUENCE [LARGE SCALE GENOMIC DNA]</scope>
    <source>
        <strain evidence="9 10">CR14</strain>
    </source>
</reference>
<dbReference type="InterPro" id="IPR003721">
    <property type="entry name" value="Pantoate_ligase"/>
</dbReference>
<feature type="binding site" evidence="8">
    <location>
        <position position="61"/>
    </location>
    <ligand>
        <name>(R)-pantoate</name>
        <dbReference type="ChEBI" id="CHEBI:15980"/>
    </ligand>
</feature>
<comment type="catalytic activity">
    <reaction evidence="7 8">
        <text>(R)-pantoate + beta-alanine + ATP = (R)-pantothenate + AMP + diphosphate + H(+)</text>
        <dbReference type="Rhea" id="RHEA:10912"/>
        <dbReference type="ChEBI" id="CHEBI:15378"/>
        <dbReference type="ChEBI" id="CHEBI:15980"/>
        <dbReference type="ChEBI" id="CHEBI:29032"/>
        <dbReference type="ChEBI" id="CHEBI:30616"/>
        <dbReference type="ChEBI" id="CHEBI:33019"/>
        <dbReference type="ChEBI" id="CHEBI:57966"/>
        <dbReference type="ChEBI" id="CHEBI:456215"/>
        <dbReference type="EC" id="6.3.2.1"/>
    </reaction>
</comment>
<dbReference type="GO" id="GO:0015940">
    <property type="term" value="P:pantothenate biosynthetic process"/>
    <property type="evidence" value="ECO:0007669"/>
    <property type="project" value="UniProtKB-UniRule"/>
</dbReference>
<evidence type="ECO:0000313" key="9">
    <source>
        <dbReference type="EMBL" id="WOO42521.1"/>
    </source>
</evidence>
<keyword evidence="3 8" id="KW-0436">Ligase</keyword>
<dbReference type="Pfam" id="PF02569">
    <property type="entry name" value="Pantoate_ligase"/>
    <property type="match status" value="1"/>
</dbReference>
<feature type="binding site" evidence="8">
    <location>
        <position position="153"/>
    </location>
    <ligand>
        <name>(R)-pantoate</name>
        <dbReference type="ChEBI" id="CHEBI:15980"/>
    </ligand>
</feature>
<dbReference type="PANTHER" id="PTHR21299">
    <property type="entry name" value="CYTIDYLATE KINASE/PANTOATE-BETA-ALANINE LIGASE"/>
    <property type="match status" value="1"/>
</dbReference>
<dbReference type="GO" id="GO:0005829">
    <property type="term" value="C:cytosol"/>
    <property type="evidence" value="ECO:0007669"/>
    <property type="project" value="TreeGrafter"/>
</dbReference>
<feature type="binding site" evidence="8">
    <location>
        <begin position="30"/>
        <end position="37"/>
    </location>
    <ligand>
        <name>ATP</name>
        <dbReference type="ChEBI" id="CHEBI:30616"/>
    </ligand>
</feature>
<dbReference type="InterPro" id="IPR042176">
    <property type="entry name" value="Pantoate_ligase_C"/>
</dbReference>
<comment type="subunit">
    <text evidence="8">Homodimer.</text>
</comment>
<dbReference type="EC" id="6.3.2.1" evidence="8"/>
<dbReference type="Gene3D" id="3.40.50.620">
    <property type="entry name" value="HUPs"/>
    <property type="match status" value="1"/>
</dbReference>
<accession>A0AAQ3LBU0</accession>
<dbReference type="CDD" id="cd00560">
    <property type="entry name" value="PanC"/>
    <property type="match status" value="1"/>
</dbReference>
<evidence type="ECO:0000256" key="4">
    <source>
        <dbReference type="ARBA" id="ARBA00022655"/>
    </source>
</evidence>
<dbReference type="RefSeq" id="WP_317835043.1">
    <property type="nucleotide sequence ID" value="NZ_CP136920.1"/>
</dbReference>
<keyword evidence="10" id="KW-1185">Reference proteome</keyword>
<dbReference type="SUPFAM" id="SSF52374">
    <property type="entry name" value="Nucleotidylyl transferase"/>
    <property type="match status" value="1"/>
</dbReference>
<comment type="subcellular location">
    <subcellularLocation>
        <location evidence="8">Cytoplasm</location>
    </subcellularLocation>
</comment>
<dbReference type="InterPro" id="IPR014729">
    <property type="entry name" value="Rossmann-like_a/b/a_fold"/>
</dbReference>
<comment type="similarity">
    <text evidence="2 8">Belongs to the pantothenate synthetase family.</text>
</comment>
<evidence type="ECO:0000256" key="2">
    <source>
        <dbReference type="ARBA" id="ARBA00009256"/>
    </source>
</evidence>
<keyword evidence="4 8" id="KW-0566">Pantothenate biosynthesis</keyword>
<keyword evidence="6 8" id="KW-0067">ATP-binding</keyword>
<dbReference type="FunFam" id="3.40.50.620:FF:000013">
    <property type="entry name" value="Pantothenate synthetase"/>
    <property type="match status" value="1"/>
</dbReference>
<dbReference type="GO" id="GO:0004592">
    <property type="term" value="F:pantoate-beta-alanine ligase activity"/>
    <property type="evidence" value="ECO:0007669"/>
    <property type="project" value="UniProtKB-UniRule"/>
</dbReference>
<feature type="active site" description="Proton donor" evidence="8">
    <location>
        <position position="37"/>
    </location>
</feature>
<dbReference type="NCBIfam" id="TIGR00018">
    <property type="entry name" value="panC"/>
    <property type="match status" value="1"/>
</dbReference>
<evidence type="ECO:0000256" key="5">
    <source>
        <dbReference type="ARBA" id="ARBA00022741"/>
    </source>
</evidence>
<feature type="binding site" evidence="8">
    <location>
        <begin position="184"/>
        <end position="187"/>
    </location>
    <ligand>
        <name>ATP</name>
        <dbReference type="ChEBI" id="CHEBI:30616"/>
    </ligand>
</feature>
<keyword evidence="5 8" id="KW-0547">Nucleotide-binding</keyword>
<dbReference type="GO" id="GO:0005524">
    <property type="term" value="F:ATP binding"/>
    <property type="evidence" value="ECO:0007669"/>
    <property type="project" value="UniProtKB-KW"/>
</dbReference>
<evidence type="ECO:0000313" key="10">
    <source>
        <dbReference type="Proteomes" id="UP001304300"/>
    </source>
</evidence>
<dbReference type="PANTHER" id="PTHR21299:SF1">
    <property type="entry name" value="PANTOATE--BETA-ALANINE LIGASE"/>
    <property type="match status" value="1"/>
</dbReference>
<feature type="binding site" evidence="8">
    <location>
        <begin position="147"/>
        <end position="150"/>
    </location>
    <ligand>
        <name>ATP</name>
        <dbReference type="ChEBI" id="CHEBI:30616"/>
    </ligand>
</feature>
<protein>
    <recommendedName>
        <fullName evidence="8">Pantothenate synthetase</fullName>
        <shortName evidence="8">PS</shortName>
        <ecNumber evidence="8">6.3.2.1</ecNumber>
    </recommendedName>
    <alternativeName>
        <fullName evidence="8">Pantoate--beta-alanine ligase</fullName>
    </alternativeName>
    <alternativeName>
        <fullName evidence="8">Pantoate-activating enzyme</fullName>
    </alternativeName>
</protein>
<keyword evidence="8" id="KW-0963">Cytoplasm</keyword>
<evidence type="ECO:0000256" key="7">
    <source>
        <dbReference type="ARBA" id="ARBA00048258"/>
    </source>
</evidence>
<comment type="miscellaneous">
    <text evidence="8">The reaction proceeds by a bi uni uni bi ping pong mechanism.</text>
</comment>